<organism evidence="1 4">
    <name type="scientific">Gilliamella apicola</name>
    <dbReference type="NCBI Taxonomy" id="1196095"/>
    <lineage>
        <taxon>Bacteria</taxon>
        <taxon>Pseudomonadati</taxon>
        <taxon>Pseudomonadota</taxon>
        <taxon>Gammaproteobacteria</taxon>
        <taxon>Orbales</taxon>
        <taxon>Orbaceae</taxon>
        <taxon>Gilliamella</taxon>
    </lineage>
</organism>
<dbReference type="Proteomes" id="UP000194800">
    <property type="component" value="Unassembled WGS sequence"/>
</dbReference>
<name>A0A242NJW4_9GAMM</name>
<evidence type="ECO:0000313" key="1">
    <source>
        <dbReference type="EMBL" id="OTQ00775.1"/>
    </source>
</evidence>
<gene>
    <name evidence="2" type="ORF">B6C91_03585</name>
    <name evidence="1" type="ORF">B6D08_02820</name>
</gene>
<dbReference type="Proteomes" id="UP000194977">
    <property type="component" value="Unassembled WGS sequence"/>
</dbReference>
<protein>
    <recommendedName>
        <fullName evidence="5">Recombination protein NinB</fullName>
    </recommendedName>
</protein>
<proteinExistence type="predicted"/>
<dbReference type="EMBL" id="NARP01000006">
    <property type="protein sequence ID" value="OTQ00775.1"/>
    <property type="molecule type" value="Genomic_DNA"/>
</dbReference>
<dbReference type="InterPro" id="IPR036619">
    <property type="entry name" value="NinB_sf"/>
</dbReference>
<dbReference type="EMBL" id="NART01000009">
    <property type="protein sequence ID" value="OTQ11117.1"/>
    <property type="molecule type" value="Genomic_DNA"/>
</dbReference>
<dbReference type="AlphaFoldDB" id="A0A242NJW4"/>
<dbReference type="InterPro" id="IPR008711">
    <property type="entry name" value="Recombinase_NinB"/>
</dbReference>
<evidence type="ECO:0000313" key="2">
    <source>
        <dbReference type="EMBL" id="OTQ11117.1"/>
    </source>
</evidence>
<dbReference type="SUPFAM" id="SSF103370">
    <property type="entry name" value="NinB"/>
    <property type="match status" value="1"/>
</dbReference>
<accession>A0A242NJW4</accession>
<evidence type="ECO:0008006" key="5">
    <source>
        <dbReference type="Google" id="ProtNLM"/>
    </source>
</evidence>
<keyword evidence="3" id="KW-1185">Reference proteome</keyword>
<dbReference type="Pfam" id="PF05772">
    <property type="entry name" value="NinB"/>
    <property type="match status" value="1"/>
</dbReference>
<reference evidence="3 4" key="1">
    <citation type="submission" date="2017-03" db="EMBL/GenBank/DDBJ databases">
        <title>Comparative genomics of honeybee gut symbionts reveal geographically distinct and subgroup specific antibiotic resistance.</title>
        <authorList>
            <person name="Ludvigsen J."/>
            <person name="Porcellato D."/>
            <person name="Labee-Lund T.M."/>
            <person name="Amdam G.V."/>
            <person name="Rudi K."/>
        </authorList>
    </citation>
    <scope>NUCLEOTIDE SEQUENCE [LARGE SCALE GENOMIC DNA]</scope>
    <source>
        <strain evidence="1 4">A-7-12</strain>
        <strain evidence="2 3">A-9-12</strain>
    </source>
</reference>
<sequence length="155" mass="17796">MRLIRMANKKIFKLISENVKENLISFIRSLPTDSKNPLVVSIQEMTRTLEQNARMWATLTDISEQVVWHSLKLTPEEWKHVFTATLKGQKTVPNLEGTGFIILGQSTRAMSKKELSNLLELAYAFGAEHGVKWSEKSKTDLIIFDWYKDQLSKVA</sequence>
<comment type="caution">
    <text evidence="1">The sequence shown here is derived from an EMBL/GenBank/DDBJ whole genome shotgun (WGS) entry which is preliminary data.</text>
</comment>
<evidence type="ECO:0000313" key="3">
    <source>
        <dbReference type="Proteomes" id="UP000194800"/>
    </source>
</evidence>
<dbReference type="Gene3D" id="1.10.3790.10">
    <property type="entry name" value="NinB"/>
    <property type="match status" value="1"/>
</dbReference>
<evidence type="ECO:0000313" key="4">
    <source>
        <dbReference type="Proteomes" id="UP000194977"/>
    </source>
</evidence>